<organism evidence="1 2">
    <name type="scientific">Clostridium faecium</name>
    <dbReference type="NCBI Taxonomy" id="2762223"/>
    <lineage>
        <taxon>Bacteria</taxon>
        <taxon>Bacillati</taxon>
        <taxon>Bacillota</taxon>
        <taxon>Clostridia</taxon>
        <taxon>Eubacteriales</taxon>
        <taxon>Clostridiaceae</taxon>
        <taxon>Clostridium</taxon>
    </lineage>
</organism>
<name>A0ABR8YPG9_9CLOT</name>
<gene>
    <name evidence="1" type="ORF">H9637_01900</name>
</gene>
<proteinExistence type="predicted"/>
<sequence>MTKKRKHYMLSKDSIKYIDEVQKNNNLNYKSEALELIIREHKKNSDMRTEHMIKLIGEKVAERIKIDLLGIKKATNSSDKNSQIILEMLNGMFFKEQYGKIVTTAENEAQGLIMATEAVEERMINKRVRKLDSEF</sequence>
<reference evidence="1 2" key="1">
    <citation type="submission" date="2020-08" db="EMBL/GenBank/DDBJ databases">
        <title>A Genomic Blueprint of the Chicken Gut Microbiome.</title>
        <authorList>
            <person name="Gilroy R."/>
            <person name="Ravi A."/>
            <person name="Getino M."/>
            <person name="Pursley I."/>
            <person name="Horton D.L."/>
            <person name="Alikhan N.-F."/>
            <person name="Baker D."/>
            <person name="Gharbi K."/>
            <person name="Hall N."/>
            <person name="Watson M."/>
            <person name="Adriaenssens E.M."/>
            <person name="Foster-Nyarko E."/>
            <person name="Jarju S."/>
            <person name="Secka A."/>
            <person name="Antonio M."/>
            <person name="Oren A."/>
            <person name="Chaudhuri R."/>
            <person name="La Ragione R.M."/>
            <person name="Hildebrand F."/>
            <person name="Pallen M.J."/>
        </authorList>
    </citation>
    <scope>NUCLEOTIDE SEQUENCE [LARGE SCALE GENOMIC DNA]</scope>
    <source>
        <strain evidence="1 2">N37</strain>
    </source>
</reference>
<protein>
    <submittedName>
        <fullName evidence="1">Uncharacterized protein</fullName>
    </submittedName>
</protein>
<evidence type="ECO:0000313" key="2">
    <source>
        <dbReference type="Proteomes" id="UP000627166"/>
    </source>
</evidence>
<dbReference type="RefSeq" id="WP_191738779.1">
    <property type="nucleotide sequence ID" value="NZ_JACSQB010000018.1"/>
</dbReference>
<comment type="caution">
    <text evidence="1">The sequence shown here is derived from an EMBL/GenBank/DDBJ whole genome shotgun (WGS) entry which is preliminary data.</text>
</comment>
<accession>A0ABR8YPG9</accession>
<dbReference type="EMBL" id="JACSQB010000018">
    <property type="protein sequence ID" value="MBD8045804.1"/>
    <property type="molecule type" value="Genomic_DNA"/>
</dbReference>
<dbReference type="Proteomes" id="UP000627166">
    <property type="component" value="Unassembled WGS sequence"/>
</dbReference>
<keyword evidence="2" id="KW-1185">Reference proteome</keyword>
<evidence type="ECO:0000313" key="1">
    <source>
        <dbReference type="EMBL" id="MBD8045804.1"/>
    </source>
</evidence>